<dbReference type="Proteomes" id="UP000775213">
    <property type="component" value="Unassembled WGS sequence"/>
</dbReference>
<proteinExistence type="predicted"/>
<feature type="region of interest" description="Disordered" evidence="3">
    <location>
        <begin position="64"/>
        <end position="116"/>
    </location>
</feature>
<feature type="compositionally biased region" description="Acidic residues" evidence="3">
    <location>
        <begin position="83"/>
        <end position="94"/>
    </location>
</feature>
<feature type="compositionally biased region" description="Low complexity" evidence="3">
    <location>
        <begin position="200"/>
        <end position="213"/>
    </location>
</feature>
<dbReference type="Pfam" id="PF08879">
    <property type="entry name" value="WRC"/>
    <property type="match status" value="1"/>
</dbReference>
<dbReference type="AlphaFoldDB" id="A0AAV7H3U7"/>
<evidence type="ECO:0000256" key="3">
    <source>
        <dbReference type="SAM" id="MobiDB-lite"/>
    </source>
</evidence>
<evidence type="ECO:0000313" key="6">
    <source>
        <dbReference type="Proteomes" id="UP000775213"/>
    </source>
</evidence>
<sequence>MRGRKPEKLLGCTADHRTALPPPIPYDSDAAISAAAALLCELKRSSSVNNSINLRLSNRLQEAEMEATNEEQMSGFENGFGDIDGEEKEETEEKVEEKKGQGRKRREKEMESSGSDAMIKCKKTDGKGWHCKRLAQSPHSLCSYHLTQLRSYRTRFDDQVSGDHRKKYAFSVDSGGSASNYYYYYSILGPWWGKRRGPVNESSEGNEENGISSKDCNGKSADSEAAVDVDTVDEEEEVEEEEDYGESYGNVPYMKKKKTKRMIKRKGRKPVKARSLKSLL</sequence>
<evidence type="ECO:0000256" key="1">
    <source>
        <dbReference type="ARBA" id="ARBA00023242"/>
    </source>
</evidence>
<dbReference type="EMBL" id="JAGFBR010000008">
    <property type="protein sequence ID" value="KAH0463146.1"/>
    <property type="molecule type" value="Genomic_DNA"/>
</dbReference>
<feature type="region of interest" description="Disordered" evidence="3">
    <location>
        <begin position="198"/>
        <end position="280"/>
    </location>
</feature>
<feature type="domain" description="WRC" evidence="4">
    <location>
        <begin position="115"/>
        <end position="159"/>
    </location>
</feature>
<evidence type="ECO:0000259" key="4">
    <source>
        <dbReference type="PROSITE" id="PS51667"/>
    </source>
</evidence>
<feature type="compositionally biased region" description="Acidic residues" evidence="3">
    <location>
        <begin position="225"/>
        <end position="245"/>
    </location>
</feature>
<name>A0AAV7H3U7_DENCH</name>
<comment type="caution">
    <text evidence="5">The sequence shown here is derived from an EMBL/GenBank/DDBJ whole genome shotgun (WGS) entry which is preliminary data.</text>
</comment>
<gene>
    <name evidence="5" type="ORF">IEQ34_007728</name>
</gene>
<reference evidence="5 6" key="1">
    <citation type="journal article" date="2021" name="Hortic Res">
        <title>Chromosome-scale assembly of the Dendrobium chrysotoxum genome enhances the understanding of orchid evolution.</title>
        <authorList>
            <person name="Zhang Y."/>
            <person name="Zhang G.Q."/>
            <person name="Zhang D."/>
            <person name="Liu X.D."/>
            <person name="Xu X.Y."/>
            <person name="Sun W.H."/>
            <person name="Yu X."/>
            <person name="Zhu X."/>
            <person name="Wang Z.W."/>
            <person name="Zhao X."/>
            <person name="Zhong W.Y."/>
            <person name="Chen H."/>
            <person name="Yin W.L."/>
            <person name="Huang T."/>
            <person name="Niu S.C."/>
            <person name="Liu Z.J."/>
        </authorList>
    </citation>
    <scope>NUCLEOTIDE SEQUENCE [LARGE SCALE GENOMIC DNA]</scope>
    <source>
        <strain evidence="5">Lindl</strain>
    </source>
</reference>
<keyword evidence="1" id="KW-0539">Nucleus</keyword>
<organism evidence="5 6">
    <name type="scientific">Dendrobium chrysotoxum</name>
    <name type="common">Orchid</name>
    <dbReference type="NCBI Taxonomy" id="161865"/>
    <lineage>
        <taxon>Eukaryota</taxon>
        <taxon>Viridiplantae</taxon>
        <taxon>Streptophyta</taxon>
        <taxon>Embryophyta</taxon>
        <taxon>Tracheophyta</taxon>
        <taxon>Spermatophyta</taxon>
        <taxon>Magnoliopsida</taxon>
        <taxon>Liliopsida</taxon>
        <taxon>Asparagales</taxon>
        <taxon>Orchidaceae</taxon>
        <taxon>Epidendroideae</taxon>
        <taxon>Malaxideae</taxon>
        <taxon>Dendrobiinae</taxon>
        <taxon>Dendrobium</taxon>
    </lineage>
</organism>
<evidence type="ECO:0000313" key="5">
    <source>
        <dbReference type="EMBL" id="KAH0463146.1"/>
    </source>
</evidence>
<keyword evidence="6" id="KW-1185">Reference proteome</keyword>
<dbReference type="InterPro" id="IPR014977">
    <property type="entry name" value="WRC_dom"/>
</dbReference>
<accession>A0AAV7H3U7</accession>
<comment type="caution">
    <text evidence="2">Lacks conserved residue(s) required for the propagation of feature annotation.</text>
</comment>
<dbReference type="PROSITE" id="PS51667">
    <property type="entry name" value="WRC"/>
    <property type="match status" value="1"/>
</dbReference>
<protein>
    <recommendedName>
        <fullName evidence="4">WRC domain-containing protein</fullName>
    </recommendedName>
</protein>
<dbReference type="PANTHER" id="PTHR34680:SF3">
    <property type="entry name" value="EXPRESSED PROTEIN"/>
    <property type="match status" value="1"/>
</dbReference>
<evidence type="ECO:0000256" key="2">
    <source>
        <dbReference type="PROSITE-ProRule" id="PRU01002"/>
    </source>
</evidence>
<feature type="compositionally biased region" description="Basic residues" evidence="3">
    <location>
        <begin position="254"/>
        <end position="280"/>
    </location>
</feature>
<dbReference type="PANTHER" id="PTHR34680">
    <property type="entry name" value="EXPRESSED PROTEIN"/>
    <property type="match status" value="1"/>
</dbReference>